<evidence type="ECO:0000256" key="10">
    <source>
        <dbReference type="RuleBase" id="RU367134"/>
    </source>
</evidence>
<feature type="domain" description="Protein kinase" evidence="11">
    <location>
        <begin position="15"/>
        <end position="269"/>
    </location>
</feature>
<dbReference type="PANTHER" id="PTHR24350">
    <property type="entry name" value="SERINE/THREONINE-PROTEIN KINASE IAL-RELATED"/>
    <property type="match status" value="1"/>
</dbReference>
<keyword evidence="13" id="KW-1185">Reference proteome</keyword>
<comment type="catalytic activity">
    <reaction evidence="7 10">
        <text>L-seryl-[protein] + ATP = O-phospho-L-seryl-[protein] + ADP + H(+)</text>
        <dbReference type="Rhea" id="RHEA:17989"/>
        <dbReference type="Rhea" id="RHEA-COMP:9863"/>
        <dbReference type="Rhea" id="RHEA-COMP:11604"/>
        <dbReference type="ChEBI" id="CHEBI:15378"/>
        <dbReference type="ChEBI" id="CHEBI:29999"/>
        <dbReference type="ChEBI" id="CHEBI:30616"/>
        <dbReference type="ChEBI" id="CHEBI:83421"/>
        <dbReference type="ChEBI" id="CHEBI:456216"/>
        <dbReference type="EC" id="2.7.11.1"/>
    </reaction>
</comment>
<evidence type="ECO:0000256" key="3">
    <source>
        <dbReference type="ARBA" id="ARBA00022741"/>
    </source>
</evidence>
<sequence length="330" mass="38161">MPSENGEREFTLNDFQIGRPLGKGKFGNVYLAREKKSQVIVALKVLFKSQLVKYGMEPQLRREIEIQSHLQHPHVLRLLNYFWDSRRIYLILEFAPRGELFKELQKQRKLSQQRTATCIYQLCLALKHCHAKKVIHRDIKPENILVGLNGELKIADFGWSVHAPSNKRKTMCGTLDYLPPEMIDTDYYDEKVDHWSIGVLCYELLVGNPPFESTSQQLTYKKISSVEYVFPSHVPEGARDLIKKLLRKNPKERITLDETGSTTQWQANLAQKEMAASDMRNRRHVQPLLTWSTNTAHPTGSTTQWQADLAPKEMAASDMRNRRHVQPLLA</sequence>
<name>A0ABY6LNV2_9ARAC</name>
<dbReference type="SMART" id="SM00220">
    <property type="entry name" value="S_TKc"/>
    <property type="match status" value="1"/>
</dbReference>
<dbReference type="InterPro" id="IPR011009">
    <property type="entry name" value="Kinase-like_dom_sf"/>
</dbReference>
<evidence type="ECO:0000256" key="9">
    <source>
        <dbReference type="RuleBase" id="RU000304"/>
    </source>
</evidence>
<evidence type="ECO:0000256" key="8">
    <source>
        <dbReference type="PROSITE-ProRule" id="PRU10141"/>
    </source>
</evidence>
<protein>
    <recommendedName>
        <fullName evidence="10">Aurora kinase</fullName>
        <ecNumber evidence="10">2.7.11.1</ecNumber>
    </recommendedName>
</protein>
<evidence type="ECO:0000256" key="1">
    <source>
        <dbReference type="ARBA" id="ARBA00022527"/>
    </source>
</evidence>
<accession>A0ABY6LNV2</accession>
<dbReference type="PROSITE" id="PS50011">
    <property type="entry name" value="PROTEIN_KINASE_DOM"/>
    <property type="match status" value="1"/>
</dbReference>
<gene>
    <name evidence="12" type="ORF">LAZ67_21000668</name>
</gene>
<comment type="catalytic activity">
    <reaction evidence="6 10">
        <text>L-threonyl-[protein] + ATP = O-phospho-L-threonyl-[protein] + ADP + H(+)</text>
        <dbReference type="Rhea" id="RHEA:46608"/>
        <dbReference type="Rhea" id="RHEA-COMP:11060"/>
        <dbReference type="Rhea" id="RHEA-COMP:11605"/>
        <dbReference type="ChEBI" id="CHEBI:15378"/>
        <dbReference type="ChEBI" id="CHEBI:30013"/>
        <dbReference type="ChEBI" id="CHEBI:30616"/>
        <dbReference type="ChEBI" id="CHEBI:61977"/>
        <dbReference type="ChEBI" id="CHEBI:456216"/>
        <dbReference type="EC" id="2.7.11.1"/>
    </reaction>
</comment>
<keyword evidence="2 10" id="KW-0808">Transferase</keyword>
<dbReference type="Proteomes" id="UP001235939">
    <property type="component" value="Chromosome 21"/>
</dbReference>
<dbReference type="PROSITE" id="PS00107">
    <property type="entry name" value="PROTEIN_KINASE_ATP"/>
    <property type="match status" value="1"/>
</dbReference>
<evidence type="ECO:0000256" key="6">
    <source>
        <dbReference type="ARBA" id="ARBA00047899"/>
    </source>
</evidence>
<evidence type="ECO:0000256" key="5">
    <source>
        <dbReference type="ARBA" id="ARBA00022840"/>
    </source>
</evidence>
<proteinExistence type="inferred from homology"/>
<dbReference type="EMBL" id="CP092883">
    <property type="protein sequence ID" value="UYV82072.1"/>
    <property type="molecule type" value="Genomic_DNA"/>
</dbReference>
<keyword evidence="3 8" id="KW-0547">Nucleotide-binding</keyword>
<evidence type="ECO:0000256" key="7">
    <source>
        <dbReference type="ARBA" id="ARBA00048679"/>
    </source>
</evidence>
<keyword evidence="5 8" id="KW-0067">ATP-binding</keyword>
<reference evidence="12 13" key="1">
    <citation type="submission" date="2022-01" db="EMBL/GenBank/DDBJ databases">
        <title>A chromosomal length assembly of Cordylochernes scorpioides.</title>
        <authorList>
            <person name="Zeh D."/>
            <person name="Zeh J."/>
        </authorList>
    </citation>
    <scope>NUCLEOTIDE SEQUENCE [LARGE SCALE GENOMIC DNA]</scope>
    <source>
        <strain evidence="12">IN4F17</strain>
        <tissue evidence="12">Whole Body</tissue>
    </source>
</reference>
<evidence type="ECO:0000313" key="12">
    <source>
        <dbReference type="EMBL" id="UYV82072.1"/>
    </source>
</evidence>
<dbReference type="EC" id="2.7.11.1" evidence="10"/>
<dbReference type="CDD" id="cd14007">
    <property type="entry name" value="STKc_Aurora"/>
    <property type="match status" value="1"/>
</dbReference>
<dbReference type="InterPro" id="IPR017441">
    <property type="entry name" value="Protein_kinase_ATP_BS"/>
</dbReference>
<dbReference type="Gene3D" id="3.30.200.20">
    <property type="entry name" value="Phosphorylase Kinase, domain 1"/>
    <property type="match status" value="1"/>
</dbReference>
<feature type="binding site" evidence="8">
    <location>
        <position position="44"/>
    </location>
    <ligand>
        <name>ATP</name>
        <dbReference type="ChEBI" id="CHEBI:30616"/>
    </ligand>
</feature>
<evidence type="ECO:0000256" key="2">
    <source>
        <dbReference type="ARBA" id="ARBA00022679"/>
    </source>
</evidence>
<evidence type="ECO:0000313" key="13">
    <source>
        <dbReference type="Proteomes" id="UP001235939"/>
    </source>
</evidence>
<evidence type="ECO:0000259" key="11">
    <source>
        <dbReference type="PROSITE" id="PS50011"/>
    </source>
</evidence>
<evidence type="ECO:0000256" key="4">
    <source>
        <dbReference type="ARBA" id="ARBA00022777"/>
    </source>
</evidence>
<keyword evidence="1 9" id="KW-0723">Serine/threonine-protein kinase</keyword>
<dbReference type="InterPro" id="IPR008271">
    <property type="entry name" value="Ser/Thr_kinase_AS"/>
</dbReference>
<keyword evidence="4 10" id="KW-0418">Kinase</keyword>
<dbReference type="SUPFAM" id="SSF56112">
    <property type="entry name" value="Protein kinase-like (PK-like)"/>
    <property type="match status" value="1"/>
</dbReference>
<comment type="similarity">
    <text evidence="10">Belongs to the protein kinase superfamily. Ser/Thr protein kinase family. Aurora subfamily.</text>
</comment>
<dbReference type="InterPro" id="IPR000719">
    <property type="entry name" value="Prot_kinase_dom"/>
</dbReference>
<dbReference type="Pfam" id="PF00069">
    <property type="entry name" value="Pkinase"/>
    <property type="match status" value="1"/>
</dbReference>
<dbReference type="InterPro" id="IPR030616">
    <property type="entry name" value="Aur-like"/>
</dbReference>
<dbReference type="Gene3D" id="1.10.510.10">
    <property type="entry name" value="Transferase(Phosphotransferase) domain 1"/>
    <property type="match status" value="1"/>
</dbReference>
<organism evidence="12 13">
    <name type="scientific">Cordylochernes scorpioides</name>
    <dbReference type="NCBI Taxonomy" id="51811"/>
    <lineage>
        <taxon>Eukaryota</taxon>
        <taxon>Metazoa</taxon>
        <taxon>Ecdysozoa</taxon>
        <taxon>Arthropoda</taxon>
        <taxon>Chelicerata</taxon>
        <taxon>Arachnida</taxon>
        <taxon>Pseudoscorpiones</taxon>
        <taxon>Cheliferoidea</taxon>
        <taxon>Chernetidae</taxon>
        <taxon>Cordylochernes</taxon>
    </lineage>
</organism>
<dbReference type="PROSITE" id="PS00108">
    <property type="entry name" value="PROTEIN_KINASE_ST"/>
    <property type="match status" value="1"/>
</dbReference>